<evidence type="ECO:0000313" key="1">
    <source>
        <dbReference type="EMBL" id="PMD26466.1"/>
    </source>
</evidence>
<protein>
    <submittedName>
        <fullName evidence="1">Uncharacterized protein</fullName>
    </submittedName>
</protein>
<dbReference type="Proteomes" id="UP000235672">
    <property type="component" value="Unassembled WGS sequence"/>
</dbReference>
<name>A0A2J6QJN9_9HELO</name>
<reference evidence="1 2" key="1">
    <citation type="submission" date="2016-05" db="EMBL/GenBank/DDBJ databases">
        <title>A degradative enzymes factory behind the ericoid mycorrhizal symbiosis.</title>
        <authorList>
            <consortium name="DOE Joint Genome Institute"/>
            <person name="Martino E."/>
            <person name="Morin E."/>
            <person name="Grelet G."/>
            <person name="Kuo A."/>
            <person name="Kohler A."/>
            <person name="Daghino S."/>
            <person name="Barry K."/>
            <person name="Choi C."/>
            <person name="Cichocki N."/>
            <person name="Clum A."/>
            <person name="Copeland A."/>
            <person name="Hainaut M."/>
            <person name="Haridas S."/>
            <person name="Labutti K."/>
            <person name="Lindquist E."/>
            <person name="Lipzen A."/>
            <person name="Khouja H.-R."/>
            <person name="Murat C."/>
            <person name="Ohm R."/>
            <person name="Olson A."/>
            <person name="Spatafora J."/>
            <person name="Veneault-Fourrey C."/>
            <person name="Henrissat B."/>
            <person name="Grigoriev I."/>
            <person name="Martin F."/>
            <person name="Perotto S."/>
        </authorList>
    </citation>
    <scope>NUCLEOTIDE SEQUENCE [LARGE SCALE GENOMIC DNA]</scope>
    <source>
        <strain evidence="1 2">UAMH 7357</strain>
    </source>
</reference>
<gene>
    <name evidence="1" type="ORF">NA56DRAFT_641905</name>
</gene>
<evidence type="ECO:0000313" key="2">
    <source>
        <dbReference type="Proteomes" id="UP000235672"/>
    </source>
</evidence>
<sequence>MWAQGLIRYLYVSLPSYASEAVEAGVKGDSKQYSEAGSMPVRVTVLTWELGRAEVGSRKGGIDTDRC</sequence>
<dbReference type="AlphaFoldDB" id="A0A2J6QJN9"/>
<keyword evidence="2" id="KW-1185">Reference proteome</keyword>
<organism evidence="1 2">
    <name type="scientific">Hyaloscypha hepaticicola</name>
    <dbReference type="NCBI Taxonomy" id="2082293"/>
    <lineage>
        <taxon>Eukaryota</taxon>
        <taxon>Fungi</taxon>
        <taxon>Dikarya</taxon>
        <taxon>Ascomycota</taxon>
        <taxon>Pezizomycotina</taxon>
        <taxon>Leotiomycetes</taxon>
        <taxon>Helotiales</taxon>
        <taxon>Hyaloscyphaceae</taxon>
        <taxon>Hyaloscypha</taxon>
    </lineage>
</organism>
<accession>A0A2J6QJN9</accession>
<proteinExistence type="predicted"/>
<dbReference type="EMBL" id="KZ613468">
    <property type="protein sequence ID" value="PMD26466.1"/>
    <property type="molecule type" value="Genomic_DNA"/>
</dbReference>